<evidence type="ECO:0000313" key="3">
    <source>
        <dbReference type="Proteomes" id="UP000256645"/>
    </source>
</evidence>
<sequence length="260" mass="26175">MHLQKLLPLVAILPNVWATTPDGFTPAASADLGVSFPDFDVTVTPNLLVPRPRKVSSAPGPAPNLSCIETISAPTIKAPTATSNSSSYILFMIDLDVLRNNTRVTLLHWLQPDLVVGSAGTLVAAAGNASGSGAAYLQPSPPVGDIPHRYTEILFAQPAGFSIPAAFASVNPPASVVQRIGFSLPDFVSAAGLGAPLAGNYFRVQNLTGVASGTGTGTPTATSSSKPTFTGAGVLGGEVGPGTLVGALAGVGVALLGVLI</sequence>
<gene>
    <name evidence="2" type="ORF">BP6252_10048</name>
</gene>
<dbReference type="AlphaFoldDB" id="A0A3D8QX55"/>
<dbReference type="Pfam" id="PF01161">
    <property type="entry name" value="PBP"/>
    <property type="match status" value="1"/>
</dbReference>
<feature type="signal peptide" evidence="1">
    <location>
        <begin position="1"/>
        <end position="18"/>
    </location>
</feature>
<keyword evidence="1" id="KW-0732">Signal</keyword>
<organism evidence="2 3">
    <name type="scientific">Coleophoma cylindrospora</name>
    <dbReference type="NCBI Taxonomy" id="1849047"/>
    <lineage>
        <taxon>Eukaryota</taxon>
        <taxon>Fungi</taxon>
        <taxon>Dikarya</taxon>
        <taxon>Ascomycota</taxon>
        <taxon>Pezizomycotina</taxon>
        <taxon>Leotiomycetes</taxon>
        <taxon>Helotiales</taxon>
        <taxon>Dermateaceae</taxon>
        <taxon>Coleophoma</taxon>
    </lineage>
</organism>
<reference evidence="2 3" key="1">
    <citation type="journal article" date="2018" name="IMA Fungus">
        <title>IMA Genome-F 9: Draft genome sequence of Annulohypoxylon stygium, Aspergillus mulundensis, Berkeleyomyces basicola (syn. Thielaviopsis basicola), Ceratocystis smalleyi, two Cercospora beticola strains, Coleophoma cylindrospora, Fusarium fracticaudum, Phialophora cf. hyalina, and Morchella septimelata.</title>
        <authorList>
            <person name="Wingfield B.D."/>
            <person name="Bills G.F."/>
            <person name="Dong Y."/>
            <person name="Huang W."/>
            <person name="Nel W.J."/>
            <person name="Swalarsk-Parry B.S."/>
            <person name="Vaghefi N."/>
            <person name="Wilken P.M."/>
            <person name="An Z."/>
            <person name="de Beer Z.W."/>
            <person name="De Vos L."/>
            <person name="Chen L."/>
            <person name="Duong T.A."/>
            <person name="Gao Y."/>
            <person name="Hammerbacher A."/>
            <person name="Kikkert J.R."/>
            <person name="Li Y."/>
            <person name="Li H."/>
            <person name="Li K."/>
            <person name="Li Q."/>
            <person name="Liu X."/>
            <person name="Ma X."/>
            <person name="Naidoo K."/>
            <person name="Pethybridge S.J."/>
            <person name="Sun J."/>
            <person name="Steenkamp E.T."/>
            <person name="van der Nest M.A."/>
            <person name="van Wyk S."/>
            <person name="Wingfield M.J."/>
            <person name="Xiong C."/>
            <person name="Yue Q."/>
            <person name="Zhang X."/>
        </authorList>
    </citation>
    <scope>NUCLEOTIDE SEQUENCE [LARGE SCALE GENOMIC DNA]</scope>
    <source>
        <strain evidence="2 3">BP6252</strain>
    </source>
</reference>
<keyword evidence="3" id="KW-1185">Reference proteome</keyword>
<comment type="caution">
    <text evidence="2">The sequence shown here is derived from an EMBL/GenBank/DDBJ whole genome shotgun (WGS) entry which is preliminary data.</text>
</comment>
<dbReference type="GO" id="GO:0030414">
    <property type="term" value="F:peptidase inhibitor activity"/>
    <property type="evidence" value="ECO:0007669"/>
    <property type="project" value="TreeGrafter"/>
</dbReference>
<dbReference type="Proteomes" id="UP000256645">
    <property type="component" value="Unassembled WGS sequence"/>
</dbReference>
<dbReference type="OrthoDB" id="2506647at2759"/>
<dbReference type="STRING" id="1849047.A0A3D8QX55"/>
<dbReference type="PANTHER" id="PTHR11362:SF141">
    <property type="entry name" value="PHOSPHATIDYLETHANOLAMINE-BINDING PROTEIN"/>
    <property type="match status" value="1"/>
</dbReference>
<dbReference type="GO" id="GO:0005543">
    <property type="term" value="F:phospholipid binding"/>
    <property type="evidence" value="ECO:0007669"/>
    <property type="project" value="TreeGrafter"/>
</dbReference>
<dbReference type="InterPro" id="IPR035810">
    <property type="entry name" value="PEBP_euk"/>
</dbReference>
<dbReference type="GO" id="GO:0030162">
    <property type="term" value="P:regulation of proteolysis"/>
    <property type="evidence" value="ECO:0007669"/>
    <property type="project" value="TreeGrafter"/>
</dbReference>
<dbReference type="CDD" id="cd00866">
    <property type="entry name" value="PEBP_euk"/>
    <property type="match status" value="1"/>
</dbReference>
<feature type="chain" id="PRO_5017551476" description="PEBP-like protein" evidence="1">
    <location>
        <begin position="19"/>
        <end position="260"/>
    </location>
</feature>
<dbReference type="InterPro" id="IPR036610">
    <property type="entry name" value="PEBP-like_sf"/>
</dbReference>
<name>A0A3D8QX55_9HELO</name>
<evidence type="ECO:0000313" key="2">
    <source>
        <dbReference type="EMBL" id="RDW66413.1"/>
    </source>
</evidence>
<proteinExistence type="predicted"/>
<evidence type="ECO:0000256" key="1">
    <source>
        <dbReference type="SAM" id="SignalP"/>
    </source>
</evidence>
<evidence type="ECO:0008006" key="4">
    <source>
        <dbReference type="Google" id="ProtNLM"/>
    </source>
</evidence>
<dbReference type="Gene3D" id="3.90.280.10">
    <property type="entry name" value="PEBP-like"/>
    <property type="match status" value="1"/>
</dbReference>
<dbReference type="PANTHER" id="PTHR11362">
    <property type="entry name" value="PHOSPHATIDYLETHANOLAMINE-BINDING PROTEIN"/>
    <property type="match status" value="1"/>
</dbReference>
<dbReference type="GO" id="GO:0046578">
    <property type="term" value="P:regulation of Ras protein signal transduction"/>
    <property type="evidence" value="ECO:0007669"/>
    <property type="project" value="TreeGrafter"/>
</dbReference>
<dbReference type="InterPro" id="IPR008914">
    <property type="entry name" value="PEBP"/>
</dbReference>
<protein>
    <recommendedName>
        <fullName evidence="4">PEBP-like protein</fullName>
    </recommendedName>
</protein>
<accession>A0A3D8QX55</accession>
<dbReference type="EMBL" id="PDLM01000011">
    <property type="protein sequence ID" value="RDW66413.1"/>
    <property type="molecule type" value="Genomic_DNA"/>
</dbReference>
<dbReference type="SUPFAM" id="SSF49777">
    <property type="entry name" value="PEBP-like"/>
    <property type="match status" value="1"/>
</dbReference>